<dbReference type="EMBL" id="GBRH01162905">
    <property type="protein sequence ID" value="JAE34991.1"/>
    <property type="molecule type" value="Transcribed_RNA"/>
</dbReference>
<feature type="signal peptide" evidence="1">
    <location>
        <begin position="1"/>
        <end position="16"/>
    </location>
</feature>
<accession>A0A0A9HJG1</accession>
<dbReference type="AlphaFoldDB" id="A0A0A9HJG1"/>
<reference evidence="2" key="1">
    <citation type="submission" date="2014-09" db="EMBL/GenBank/DDBJ databases">
        <authorList>
            <person name="Magalhaes I.L.F."/>
            <person name="Oliveira U."/>
            <person name="Santos F.R."/>
            <person name="Vidigal T.H.D.A."/>
            <person name="Brescovit A.D."/>
            <person name="Santos A.J."/>
        </authorList>
    </citation>
    <scope>NUCLEOTIDE SEQUENCE</scope>
    <source>
        <tissue evidence="2">Shoot tissue taken approximately 20 cm above the soil surface</tissue>
    </source>
</reference>
<organism evidence="2">
    <name type="scientific">Arundo donax</name>
    <name type="common">Giant reed</name>
    <name type="synonym">Donax arundinaceus</name>
    <dbReference type="NCBI Taxonomy" id="35708"/>
    <lineage>
        <taxon>Eukaryota</taxon>
        <taxon>Viridiplantae</taxon>
        <taxon>Streptophyta</taxon>
        <taxon>Embryophyta</taxon>
        <taxon>Tracheophyta</taxon>
        <taxon>Spermatophyta</taxon>
        <taxon>Magnoliopsida</taxon>
        <taxon>Liliopsida</taxon>
        <taxon>Poales</taxon>
        <taxon>Poaceae</taxon>
        <taxon>PACMAD clade</taxon>
        <taxon>Arundinoideae</taxon>
        <taxon>Arundineae</taxon>
        <taxon>Arundo</taxon>
    </lineage>
</organism>
<sequence>MSYIRLGFFLFTFSLSFNIAPHKLKILCGTVINTMDTILVGGLRLP</sequence>
<name>A0A0A9HJG1_ARUDO</name>
<evidence type="ECO:0000313" key="2">
    <source>
        <dbReference type="EMBL" id="JAE34991.1"/>
    </source>
</evidence>
<protein>
    <submittedName>
        <fullName evidence="2">Uncharacterized protein</fullName>
    </submittedName>
</protein>
<feature type="chain" id="PRO_5002063052" evidence="1">
    <location>
        <begin position="17"/>
        <end position="46"/>
    </location>
</feature>
<reference evidence="2" key="2">
    <citation type="journal article" date="2015" name="Data Brief">
        <title>Shoot transcriptome of the giant reed, Arundo donax.</title>
        <authorList>
            <person name="Barrero R.A."/>
            <person name="Guerrero F.D."/>
            <person name="Moolhuijzen P."/>
            <person name="Goolsby J.A."/>
            <person name="Tidwell J."/>
            <person name="Bellgard S.E."/>
            <person name="Bellgard M.I."/>
        </authorList>
    </citation>
    <scope>NUCLEOTIDE SEQUENCE</scope>
    <source>
        <tissue evidence="2">Shoot tissue taken approximately 20 cm above the soil surface</tissue>
    </source>
</reference>
<evidence type="ECO:0000256" key="1">
    <source>
        <dbReference type="SAM" id="SignalP"/>
    </source>
</evidence>
<proteinExistence type="predicted"/>
<keyword evidence="1" id="KW-0732">Signal</keyword>